<dbReference type="CDD" id="cd16278">
    <property type="entry name" value="metallo-hydrolase-like_MBL-fold"/>
    <property type="match status" value="1"/>
</dbReference>
<dbReference type="PANTHER" id="PTHR23131">
    <property type="entry name" value="ENDORIBONUCLEASE LACTB2"/>
    <property type="match status" value="1"/>
</dbReference>
<dbReference type="PANTHER" id="PTHR23131:SF0">
    <property type="entry name" value="ENDORIBONUCLEASE LACTB2"/>
    <property type="match status" value="1"/>
</dbReference>
<protein>
    <submittedName>
        <fullName evidence="2">Glyoxylase-like metal-dependent hydrolase (Beta-lactamase superfamily II)</fullName>
    </submittedName>
</protein>
<keyword evidence="3" id="KW-1185">Reference proteome</keyword>
<evidence type="ECO:0000313" key="2">
    <source>
        <dbReference type="EMBL" id="PZW39854.1"/>
    </source>
</evidence>
<feature type="domain" description="Metallo-beta-lactamase" evidence="1">
    <location>
        <begin position="39"/>
        <end position="213"/>
    </location>
</feature>
<evidence type="ECO:0000313" key="3">
    <source>
        <dbReference type="Proteomes" id="UP000249688"/>
    </source>
</evidence>
<dbReference type="AlphaFoldDB" id="A0A2W7HZD6"/>
<dbReference type="InterPro" id="IPR001279">
    <property type="entry name" value="Metallo-B-lactamas"/>
</dbReference>
<dbReference type="Pfam" id="PF17778">
    <property type="entry name" value="WHD_BLACT"/>
    <property type="match status" value="1"/>
</dbReference>
<accession>A0A2W7HZD6</accession>
<dbReference type="InterPro" id="IPR036388">
    <property type="entry name" value="WH-like_DNA-bd_sf"/>
</dbReference>
<gene>
    <name evidence="2" type="ORF">C8P66_12757</name>
</gene>
<sequence length="295" mass="31266">MTPLHHRRDDDLAPGEIREIAPGIRRLLCPNPSPFTFRGTNTWIIGRGSVAVVDPGPANPAHLAAILRAVAGETVSHVVITHTHRDHSPGAAALVAATGAATAGFGPHLTPRTEELGEGGDHGFSPDITMPDGAMLEGADWRLTAVHTPGHCANHISLGIEGEGPEGTLISGDHVMAWSTTVVSPPDGAMAAYMESLERLLARDGDRLYLPGHGPVLPDPLSYVAGLLRHRREREAKVLAALSPTVPMTLEALVPAVYGPIDERLVRGAARSLYAHLLKLGDEGQVVEAGGWRRR</sequence>
<name>A0A2W7HZD6_9PROT</name>
<dbReference type="Gene3D" id="1.10.10.10">
    <property type="entry name" value="Winged helix-like DNA-binding domain superfamily/Winged helix DNA-binding domain"/>
    <property type="match status" value="1"/>
</dbReference>
<dbReference type="InterPro" id="IPR036866">
    <property type="entry name" value="RibonucZ/Hydroxyglut_hydro"/>
</dbReference>
<comment type="caution">
    <text evidence="2">The sequence shown here is derived from an EMBL/GenBank/DDBJ whole genome shotgun (WGS) entry which is preliminary data.</text>
</comment>
<dbReference type="GO" id="GO:0016787">
    <property type="term" value="F:hydrolase activity"/>
    <property type="evidence" value="ECO:0007669"/>
    <property type="project" value="UniProtKB-KW"/>
</dbReference>
<organism evidence="2 3">
    <name type="scientific">Humitalea rosea</name>
    <dbReference type="NCBI Taxonomy" id="990373"/>
    <lineage>
        <taxon>Bacteria</taxon>
        <taxon>Pseudomonadati</taxon>
        <taxon>Pseudomonadota</taxon>
        <taxon>Alphaproteobacteria</taxon>
        <taxon>Acetobacterales</taxon>
        <taxon>Roseomonadaceae</taxon>
        <taxon>Humitalea</taxon>
    </lineage>
</organism>
<dbReference type="Gene3D" id="3.60.15.10">
    <property type="entry name" value="Ribonuclease Z/Hydroxyacylglutathione hydrolase-like"/>
    <property type="match status" value="1"/>
</dbReference>
<dbReference type="Proteomes" id="UP000249688">
    <property type="component" value="Unassembled WGS sequence"/>
</dbReference>
<dbReference type="SUPFAM" id="SSF56281">
    <property type="entry name" value="Metallo-hydrolase/oxidoreductase"/>
    <property type="match status" value="1"/>
</dbReference>
<proteinExistence type="predicted"/>
<dbReference type="RefSeq" id="WP_111399962.1">
    <property type="nucleotide sequence ID" value="NZ_QKYU01000027.1"/>
</dbReference>
<dbReference type="InterPro" id="IPR050662">
    <property type="entry name" value="Sec-metab_biosynth-thioest"/>
</dbReference>
<evidence type="ECO:0000259" key="1">
    <source>
        <dbReference type="SMART" id="SM00849"/>
    </source>
</evidence>
<dbReference type="Pfam" id="PF00753">
    <property type="entry name" value="Lactamase_B"/>
    <property type="match status" value="1"/>
</dbReference>
<keyword evidence="2" id="KW-0378">Hydrolase</keyword>
<dbReference type="OrthoDB" id="9802991at2"/>
<dbReference type="InterPro" id="IPR041516">
    <property type="entry name" value="LACTB2_WH"/>
</dbReference>
<dbReference type="EMBL" id="QKYU01000027">
    <property type="protein sequence ID" value="PZW39854.1"/>
    <property type="molecule type" value="Genomic_DNA"/>
</dbReference>
<dbReference type="SMART" id="SM00849">
    <property type="entry name" value="Lactamase_B"/>
    <property type="match status" value="1"/>
</dbReference>
<reference evidence="2 3" key="1">
    <citation type="submission" date="2018-06" db="EMBL/GenBank/DDBJ databases">
        <title>Genomic Encyclopedia of Archaeal and Bacterial Type Strains, Phase II (KMG-II): from individual species to whole genera.</title>
        <authorList>
            <person name="Goeker M."/>
        </authorList>
    </citation>
    <scope>NUCLEOTIDE SEQUENCE [LARGE SCALE GENOMIC DNA]</scope>
    <source>
        <strain evidence="2 3">DSM 24525</strain>
    </source>
</reference>